<dbReference type="CDD" id="cd00229">
    <property type="entry name" value="SGNH_hydrolase"/>
    <property type="match status" value="1"/>
</dbReference>
<gene>
    <name evidence="2" type="ORF">NCTC13560_02079</name>
    <name evidence="1" type="ORF">SAMN05421682_11572</name>
</gene>
<proteinExistence type="predicted"/>
<dbReference type="EMBL" id="UFVS01000001">
    <property type="protein sequence ID" value="SUX43551.1"/>
    <property type="molecule type" value="Genomic_DNA"/>
</dbReference>
<dbReference type="AlphaFoldDB" id="A0A381FAF5"/>
<sequence length="818" mass="89478">MIITPEIAQELGLTPIQVVELNKLLAFINVKSVSELTEVLNPVDGNIPFEAADGTLYKVPINTFYQLIGGLAKPISPSDATPTVIGWYKPRVYSADPGTNYPNLDDLKAVEGYDTLFYFDGTDWIDIANRYGVRSINDIEKTSTVGLVDTYNITFTDGSTPTTFEVTNGKSITDWTASNYVEKSTVIKNGSIYYLSDGQTATSSDIPGVSSKWVLKISGAGVLDLDKNFPLSSGFYTPDTARLAVPVALRRAGLIIYYATATDHIIEKFNSSVLSQWTVSTHWIRYTDINDLKKHNVSGFLLPDSVLTNYNADSIINLGKVNYVENSDQLYISVLKKTPPVFQVSNDSGVLIGSYAVSTGTGTGVKEIEIKNVGSNPGTTTLFKALVNWDLLKENDNLQQQLHINTTVNYLNDLPKQVDSKLQNVIVKDNFYLKSENFFDKNDPNILQEKWIPSNSTTGTPEVTTLASILTGFIGPFKTGDKVNATIFGNPDKHPPAWIAVFDENKNIITKSSILLLGYDGYTMLEGEKYIRIAPRKTDIPLTDVPNLMVTANQRITSPYIPYGYSKYLNPLNTIVTGGVRSNQTGVVFADSIGELSNWTNIAGKLLGCNLINCAIGGTRMALHQITPNDYDAFSAYNLAEAVVSGNWSRQEAAAIAIRDNTGDDNVYIVNRMKAINWALVDFIVLAFGTNDLTGGTCPIGTNADNTGTTIKGAMNLFLSKIQTAFPKIEILVITPIYRNIEGVSSDTYANGRTPPVTMKGIIDAEEEIAKINHIDVLTMYDNLGMNAKTLTTYTVDGTHLSDFGAQKYALKVANKLG</sequence>
<dbReference type="RefSeq" id="WP_076562329.1">
    <property type="nucleotide sequence ID" value="NZ_CP033929.1"/>
</dbReference>
<dbReference type="Proteomes" id="UP000255231">
    <property type="component" value="Unassembled WGS sequence"/>
</dbReference>
<reference evidence="2 4" key="2">
    <citation type="submission" date="2018-06" db="EMBL/GenBank/DDBJ databases">
        <authorList>
            <consortium name="Pathogen Informatics"/>
            <person name="Doyle S."/>
        </authorList>
    </citation>
    <scope>NUCLEOTIDE SEQUENCE [LARGE SCALE GENOMIC DNA]</scope>
    <source>
        <strain evidence="2 4">NCTC13560</strain>
    </source>
</reference>
<organism evidence="2 4">
    <name type="scientific">Chryseobacterium indoltheticum</name>
    <dbReference type="NCBI Taxonomy" id="254"/>
    <lineage>
        <taxon>Bacteria</taxon>
        <taxon>Pseudomonadati</taxon>
        <taxon>Bacteroidota</taxon>
        <taxon>Flavobacteriia</taxon>
        <taxon>Flavobacteriales</taxon>
        <taxon>Weeksellaceae</taxon>
        <taxon>Chryseobacterium group</taxon>
        <taxon>Chryseobacterium</taxon>
    </lineage>
</organism>
<dbReference type="Proteomes" id="UP000185725">
    <property type="component" value="Unassembled WGS sequence"/>
</dbReference>
<dbReference type="OrthoDB" id="1275252at2"/>
<dbReference type="GO" id="GO:0016788">
    <property type="term" value="F:hydrolase activity, acting on ester bonds"/>
    <property type="evidence" value="ECO:0007669"/>
    <property type="project" value="UniProtKB-ARBA"/>
</dbReference>
<evidence type="ECO:0000313" key="1">
    <source>
        <dbReference type="EMBL" id="SIR23774.1"/>
    </source>
</evidence>
<accession>A0A381FAF5</accession>
<keyword evidence="3" id="KW-1185">Reference proteome</keyword>
<dbReference type="GeneID" id="303673509"/>
<dbReference type="SUPFAM" id="SSF52266">
    <property type="entry name" value="SGNH hydrolase"/>
    <property type="match status" value="1"/>
</dbReference>
<dbReference type="Gene3D" id="3.40.50.1110">
    <property type="entry name" value="SGNH hydrolase"/>
    <property type="match status" value="1"/>
</dbReference>
<dbReference type="EMBL" id="FTMF01000015">
    <property type="protein sequence ID" value="SIR23774.1"/>
    <property type="molecule type" value="Genomic_DNA"/>
</dbReference>
<dbReference type="InterPro" id="IPR036514">
    <property type="entry name" value="SGNH_hydro_sf"/>
</dbReference>
<reference evidence="1 3" key="1">
    <citation type="submission" date="2017-01" db="EMBL/GenBank/DDBJ databases">
        <authorList>
            <person name="Varghese N."/>
            <person name="Submissions S."/>
        </authorList>
    </citation>
    <scope>NUCLEOTIDE SEQUENCE [LARGE SCALE GENOMIC DNA]</scope>
    <source>
        <strain evidence="1 3">ATCC 27950</strain>
    </source>
</reference>
<protein>
    <submittedName>
        <fullName evidence="1">Lysophospholipase L1</fullName>
    </submittedName>
</protein>
<evidence type="ECO:0000313" key="2">
    <source>
        <dbReference type="EMBL" id="SUX43551.1"/>
    </source>
</evidence>
<name>A0A381FAF5_9FLAO</name>
<evidence type="ECO:0000313" key="3">
    <source>
        <dbReference type="Proteomes" id="UP000185725"/>
    </source>
</evidence>
<evidence type="ECO:0000313" key="4">
    <source>
        <dbReference type="Proteomes" id="UP000255231"/>
    </source>
</evidence>
<dbReference type="KEGG" id="cil:EG358_07345"/>